<dbReference type="Proteomes" id="UP000530928">
    <property type="component" value="Unassembled WGS sequence"/>
</dbReference>
<protein>
    <submittedName>
        <fullName evidence="2">Uncharacterized protein</fullName>
    </submittedName>
</protein>
<comment type="caution">
    <text evidence="2">The sequence shown here is derived from an EMBL/GenBank/DDBJ whole genome shotgun (WGS) entry which is preliminary data.</text>
</comment>
<reference evidence="2 3" key="1">
    <citation type="submission" date="2020-07" db="EMBL/GenBank/DDBJ databases">
        <title>Genomic Encyclopedia of Type Strains, Phase IV (KMG-IV): sequencing the most valuable type-strain genomes for metagenomic binning, comparative biology and taxonomic classification.</title>
        <authorList>
            <person name="Goeker M."/>
        </authorList>
    </citation>
    <scope>NUCLEOTIDE SEQUENCE [LARGE SCALE GENOMIC DNA]</scope>
    <source>
        <strain evidence="2 3">DSM 45533</strain>
    </source>
</reference>
<dbReference type="EMBL" id="JACDUR010000005">
    <property type="protein sequence ID" value="MBA2894202.1"/>
    <property type="molecule type" value="Genomic_DNA"/>
</dbReference>
<keyword evidence="3" id="KW-1185">Reference proteome</keyword>
<keyword evidence="1" id="KW-0812">Transmembrane</keyword>
<organism evidence="2 3">
    <name type="scientific">Nonomuraea soli</name>
    <dbReference type="NCBI Taxonomy" id="1032476"/>
    <lineage>
        <taxon>Bacteria</taxon>
        <taxon>Bacillati</taxon>
        <taxon>Actinomycetota</taxon>
        <taxon>Actinomycetes</taxon>
        <taxon>Streptosporangiales</taxon>
        <taxon>Streptosporangiaceae</taxon>
        <taxon>Nonomuraea</taxon>
    </lineage>
</organism>
<dbReference type="AlphaFoldDB" id="A0A7W0HSR4"/>
<keyword evidence="1" id="KW-1133">Transmembrane helix</keyword>
<accession>A0A7W0HSR4</accession>
<dbReference type="RefSeq" id="WP_281389817.1">
    <property type="nucleotide sequence ID" value="NZ_BAABAM010000005.1"/>
</dbReference>
<feature type="transmembrane region" description="Helical" evidence="1">
    <location>
        <begin position="15"/>
        <end position="36"/>
    </location>
</feature>
<proteinExistence type="predicted"/>
<gene>
    <name evidence="2" type="ORF">HNR30_005563</name>
</gene>
<evidence type="ECO:0000313" key="2">
    <source>
        <dbReference type="EMBL" id="MBA2894202.1"/>
    </source>
</evidence>
<evidence type="ECO:0000256" key="1">
    <source>
        <dbReference type="SAM" id="Phobius"/>
    </source>
</evidence>
<name>A0A7W0HSR4_9ACTN</name>
<sequence>MTSYGVTQRGDAPQVAFYAVAFYAVAFCAVASGAVASGEARTAR</sequence>
<keyword evidence="1" id="KW-0472">Membrane</keyword>
<evidence type="ECO:0000313" key="3">
    <source>
        <dbReference type="Proteomes" id="UP000530928"/>
    </source>
</evidence>